<comment type="similarity">
    <text evidence="2">Belongs to the triosephosphate isomerase family.</text>
</comment>
<accession>A0ABQ3X8C6</accession>
<dbReference type="InterPro" id="IPR035990">
    <property type="entry name" value="TIM_sf"/>
</dbReference>
<dbReference type="PANTHER" id="PTHR21139">
    <property type="entry name" value="TRIOSEPHOSPHATE ISOMERASE"/>
    <property type="match status" value="1"/>
</dbReference>
<proteinExistence type="inferred from homology"/>
<dbReference type="InterPro" id="IPR013785">
    <property type="entry name" value="Aldolase_TIM"/>
</dbReference>
<gene>
    <name evidence="3" type="ORF">Aco03nite_031510</name>
</gene>
<keyword evidence="2" id="KW-0963">Cytoplasm</keyword>
<comment type="pathway">
    <text evidence="2">Carbohydrate biosynthesis; gluconeogenesis.</text>
</comment>
<dbReference type="EC" id="5.3.1.1" evidence="2"/>
<dbReference type="CDD" id="cd00311">
    <property type="entry name" value="TIM"/>
    <property type="match status" value="1"/>
</dbReference>
<keyword evidence="2" id="KW-0324">Glycolysis</keyword>
<dbReference type="InterPro" id="IPR000652">
    <property type="entry name" value="Triosephosphate_isomerase"/>
</dbReference>
<evidence type="ECO:0000256" key="2">
    <source>
        <dbReference type="RuleBase" id="RU363013"/>
    </source>
</evidence>
<protein>
    <recommendedName>
        <fullName evidence="2">Triosephosphate isomerase</fullName>
        <ecNumber evidence="2">5.3.1.1</ecNumber>
    </recommendedName>
</protein>
<comment type="pathway">
    <text evidence="2">Carbohydrate degradation; glycolysis; D-glyceraldehyde 3-phosphate from glycerone phosphate: step 1/1.</text>
</comment>
<dbReference type="Proteomes" id="UP000612282">
    <property type="component" value="Unassembled WGS sequence"/>
</dbReference>
<dbReference type="GO" id="GO:0016853">
    <property type="term" value="F:isomerase activity"/>
    <property type="evidence" value="ECO:0007669"/>
    <property type="project" value="UniProtKB-KW"/>
</dbReference>
<dbReference type="RefSeq" id="WP_203795825.1">
    <property type="nucleotide sequence ID" value="NZ_BAAAQE010000036.1"/>
</dbReference>
<dbReference type="SUPFAM" id="SSF51351">
    <property type="entry name" value="Triosephosphate isomerase (TIM)"/>
    <property type="match status" value="1"/>
</dbReference>
<comment type="catalytic activity">
    <reaction evidence="2">
        <text>D-glyceraldehyde 3-phosphate = dihydroxyacetone phosphate</text>
        <dbReference type="Rhea" id="RHEA:18585"/>
        <dbReference type="ChEBI" id="CHEBI:57642"/>
        <dbReference type="ChEBI" id="CHEBI:59776"/>
        <dbReference type="EC" id="5.3.1.1"/>
    </reaction>
</comment>
<dbReference type="Pfam" id="PF00121">
    <property type="entry name" value="TIM"/>
    <property type="match status" value="1"/>
</dbReference>
<dbReference type="EMBL" id="BOMG01000042">
    <property type="protein sequence ID" value="GID54747.1"/>
    <property type="molecule type" value="Genomic_DNA"/>
</dbReference>
<organism evidence="3 4">
    <name type="scientific">Actinoplanes couchii</name>
    <dbReference type="NCBI Taxonomy" id="403638"/>
    <lineage>
        <taxon>Bacteria</taxon>
        <taxon>Bacillati</taxon>
        <taxon>Actinomycetota</taxon>
        <taxon>Actinomycetes</taxon>
        <taxon>Micromonosporales</taxon>
        <taxon>Micromonosporaceae</taxon>
        <taxon>Actinoplanes</taxon>
    </lineage>
</organism>
<keyword evidence="2" id="KW-0312">Gluconeogenesis</keyword>
<keyword evidence="1 2" id="KW-0413">Isomerase</keyword>
<evidence type="ECO:0000313" key="3">
    <source>
        <dbReference type="EMBL" id="GID54747.1"/>
    </source>
</evidence>
<comment type="subcellular location">
    <subcellularLocation>
        <location evidence="2">Cytoplasm</location>
    </subcellularLocation>
</comment>
<dbReference type="Gene3D" id="3.20.20.70">
    <property type="entry name" value="Aldolase class I"/>
    <property type="match status" value="1"/>
</dbReference>
<sequence>MTRTLGVSLKMYFGYDQTLRWCRTVVAKLGDHPALVSGDVRLFILPSFPAVPAVSEILRGTPISTGGQNLAAADSGAWTGEVSGSFLREAGGKFVEVGHAERRTHFGEDETIVSDKTAAALRAGLVPVLCLGEKNRMPVDQAAAEVQRQFVTALQASRRYGLGGSLVLAYEPFWAIGAAEPASDEHISGVCEHLRKVVASEAAHPDSAVIYGGSAGPGLLTRLGGTVDGLFLGRFAHDPDALAAIVAEAAA</sequence>
<dbReference type="PANTHER" id="PTHR21139:SF2">
    <property type="entry name" value="TRIOSEPHOSPHATE ISOMERASE"/>
    <property type="match status" value="1"/>
</dbReference>
<comment type="subunit">
    <text evidence="2">Homodimer.</text>
</comment>
<comment type="caution">
    <text evidence="3">The sequence shown here is derived from an EMBL/GenBank/DDBJ whole genome shotgun (WGS) entry which is preliminary data.</text>
</comment>
<evidence type="ECO:0000313" key="4">
    <source>
        <dbReference type="Proteomes" id="UP000612282"/>
    </source>
</evidence>
<name>A0ABQ3X8C6_9ACTN</name>
<reference evidence="3 4" key="1">
    <citation type="submission" date="2021-01" db="EMBL/GenBank/DDBJ databases">
        <title>Whole genome shotgun sequence of Actinoplanes couchii NBRC 106145.</title>
        <authorList>
            <person name="Komaki H."/>
            <person name="Tamura T."/>
        </authorList>
    </citation>
    <scope>NUCLEOTIDE SEQUENCE [LARGE SCALE GENOMIC DNA]</scope>
    <source>
        <strain evidence="3 4">NBRC 106145</strain>
    </source>
</reference>
<dbReference type="PROSITE" id="PS51440">
    <property type="entry name" value="TIM_2"/>
    <property type="match status" value="1"/>
</dbReference>
<evidence type="ECO:0000256" key="1">
    <source>
        <dbReference type="ARBA" id="ARBA00023235"/>
    </source>
</evidence>
<keyword evidence="4" id="KW-1185">Reference proteome</keyword>